<accession>A0A4R5M3J8</accession>
<comment type="caution">
    <text evidence="1">The sequence shown here is derived from an EMBL/GenBank/DDBJ whole genome shotgun (WGS) entry which is preliminary data.</text>
</comment>
<evidence type="ECO:0000313" key="1">
    <source>
        <dbReference type="EMBL" id="TDG20198.1"/>
    </source>
</evidence>
<name>A0A4R5M3J8_9BURK</name>
<gene>
    <name evidence="1" type="ORF">EYW47_27295</name>
</gene>
<dbReference type="Proteomes" id="UP000295722">
    <property type="component" value="Unassembled WGS sequence"/>
</dbReference>
<dbReference type="RefSeq" id="WP_133197953.1">
    <property type="nucleotide sequence ID" value="NZ_JBHUCW010000029.1"/>
</dbReference>
<dbReference type="AlphaFoldDB" id="A0A4R5M3J8"/>
<sequence>MTAHDFAEFSWDEQADVKAVLTSRGFELGEFRITDKDQGPADGAKGGIRQISVTRITNGKTEVYDTDHFAPWITDFDEALVAGKFDD</sequence>
<dbReference type="OrthoDB" id="9009370at2"/>
<evidence type="ECO:0000313" key="2">
    <source>
        <dbReference type="Proteomes" id="UP000295722"/>
    </source>
</evidence>
<organism evidence="1 2">
    <name type="scientific">Paraburkholderia silviterrae</name>
    <dbReference type="NCBI Taxonomy" id="2528715"/>
    <lineage>
        <taxon>Bacteria</taxon>
        <taxon>Pseudomonadati</taxon>
        <taxon>Pseudomonadota</taxon>
        <taxon>Betaproteobacteria</taxon>
        <taxon>Burkholderiales</taxon>
        <taxon>Burkholderiaceae</taxon>
        <taxon>Paraburkholderia</taxon>
    </lineage>
</organism>
<reference evidence="1 2" key="1">
    <citation type="submission" date="2019-03" db="EMBL/GenBank/DDBJ databases">
        <title>Paraburkholderia sp. 4M-K11, isolated from subtropical forest soil.</title>
        <authorList>
            <person name="Gao Z.-H."/>
            <person name="Qiu L.-H."/>
        </authorList>
    </citation>
    <scope>NUCLEOTIDE SEQUENCE [LARGE SCALE GENOMIC DNA]</scope>
    <source>
        <strain evidence="1 2">4M-K11</strain>
    </source>
</reference>
<protein>
    <submittedName>
        <fullName evidence="1">Uncharacterized protein</fullName>
    </submittedName>
</protein>
<proteinExistence type="predicted"/>
<dbReference type="EMBL" id="SMRP01000017">
    <property type="protein sequence ID" value="TDG20198.1"/>
    <property type="molecule type" value="Genomic_DNA"/>
</dbReference>
<keyword evidence="2" id="KW-1185">Reference proteome</keyword>